<dbReference type="Gene3D" id="3.40.50.620">
    <property type="entry name" value="HUPs"/>
    <property type="match status" value="1"/>
</dbReference>
<dbReference type="PANTHER" id="PTHR12196:SF2">
    <property type="entry name" value="DIPHTHINE--AMMONIA LIGASE"/>
    <property type="match status" value="1"/>
</dbReference>
<dbReference type="CDD" id="cd06155">
    <property type="entry name" value="eu_AANH_C_1"/>
    <property type="match status" value="1"/>
</dbReference>
<evidence type="ECO:0000256" key="5">
    <source>
        <dbReference type="ARBA" id="ARBA00048108"/>
    </source>
</evidence>
<dbReference type="OrthoDB" id="686384at2759"/>
<feature type="domain" description="Diphthamide synthase" evidence="7">
    <location>
        <begin position="33"/>
        <end position="273"/>
    </location>
</feature>
<gene>
    <name evidence="8" type="ORF">B0J11DRAFT_548025</name>
</gene>
<dbReference type="PANTHER" id="PTHR12196">
    <property type="entry name" value="DOMAIN OF UNKNOWN FUNCTION 71 DUF71 -CONTAINING PROTEIN"/>
    <property type="match status" value="1"/>
</dbReference>
<dbReference type="InterPro" id="IPR014729">
    <property type="entry name" value="Rossmann-like_a/b/a_fold"/>
</dbReference>
<evidence type="ECO:0000256" key="4">
    <source>
        <dbReference type="ARBA" id="ARBA00031552"/>
    </source>
</evidence>
<dbReference type="SUPFAM" id="SSF55298">
    <property type="entry name" value="YjgF-like"/>
    <property type="match status" value="2"/>
</dbReference>
<dbReference type="FunFam" id="3.40.50.620:FF:000145">
    <property type="entry name" value="ATP-binding domain containing protein"/>
    <property type="match status" value="1"/>
</dbReference>
<name>A0A9P9E7K0_9PLEO</name>
<dbReference type="SUPFAM" id="SSF52402">
    <property type="entry name" value="Adenine nucleotide alpha hydrolases-like"/>
    <property type="match status" value="1"/>
</dbReference>
<comment type="caution">
    <text evidence="8">The sequence shown here is derived from an EMBL/GenBank/DDBJ whole genome shotgun (WGS) entry which is preliminary data.</text>
</comment>
<dbReference type="InterPro" id="IPR002761">
    <property type="entry name" value="Diphthami_syn_dom"/>
</dbReference>
<evidence type="ECO:0000259" key="7">
    <source>
        <dbReference type="Pfam" id="PF01902"/>
    </source>
</evidence>
<dbReference type="EC" id="6.3.1.14" evidence="1"/>
<evidence type="ECO:0000256" key="2">
    <source>
        <dbReference type="ARBA" id="ARBA00018426"/>
    </source>
</evidence>
<sequence length="746" mass="80157">MDAATSNLGYDGSHHTSGSTDPSHPSPNPSRLNVIALISGGKDSLYSILHCLINGHTITALANLHPRVPANGAESEEDINSYMYQTVGHTVIPLYEEALGIPLYRQEILGAAVNTDRDYAAPQDADDETESLVPLLLKVKAAHPQANAISTGAILSTYQRTRVESVALRLGLTPLSYLWQYPLLPPYSQSALLSDMAAVGQDARIIKVASGGLDETFLWENVANPRTITRLKKAMSRFGENGDGAVLGEGGEFETLAIDGPSALWKKRIEITADGVEFGEGGNAIFKGKEQRTVGKNDGDIPGLEAVRIADLWDDEFKPLLDTLSTLPQPQYSEQTPSPQPSSTQNDIPQNTIHSTPSTLTISNLTADPSLYPDPTSQLTAILSTLSNHLRAHNLTPTSISHVTLLLRSISSFTLLNPIYSSLFPSPNPPSRVTIACGSTMPKAIHVQLSAIIPRTPIRRGLHVQSRSYWAPANIGPYSQAISSPLALSNPDPDADVDIEAPEIVYVAGQIPLVPASMDVFVELGFKGQTMLALQHLWRIGRAVSVKWWVGGVAYISGCGEVEARERVRIAREAWRGICEFSLGKEDGEEEEEEDDYIDPWDAKNRVRGFGGGEGEDGTVRARIPDRGALVGDKVGDLEEIRPFCFVVQVEELPRGVDVEWHSAGVAKGRVAVPCPGTVEVGGTGTRFFGLEVGGDGDGDGIPGMTKRGVVEELEGVEGVQWVPCRRVWGEGGAEVAAVLVGSVSL</sequence>
<feature type="compositionally biased region" description="Polar residues" evidence="6">
    <location>
        <begin position="346"/>
        <end position="358"/>
    </location>
</feature>
<dbReference type="AlphaFoldDB" id="A0A9P9E7K0"/>
<dbReference type="InterPro" id="IPR030662">
    <property type="entry name" value="DPH6/MJ0570"/>
</dbReference>
<feature type="region of interest" description="Disordered" evidence="6">
    <location>
        <begin position="1"/>
        <end position="28"/>
    </location>
</feature>
<evidence type="ECO:0000256" key="6">
    <source>
        <dbReference type="SAM" id="MobiDB-lite"/>
    </source>
</evidence>
<dbReference type="Pfam" id="PF01902">
    <property type="entry name" value="Diphthami_syn_2"/>
    <property type="match status" value="1"/>
</dbReference>
<dbReference type="GO" id="GO:0017178">
    <property type="term" value="F:diphthine-ammonia ligase activity"/>
    <property type="evidence" value="ECO:0007669"/>
    <property type="project" value="UniProtKB-EC"/>
</dbReference>
<dbReference type="NCBIfam" id="TIGR00290">
    <property type="entry name" value="MJ0570_dom"/>
    <property type="match status" value="1"/>
</dbReference>
<dbReference type="CDD" id="cd06156">
    <property type="entry name" value="eu_AANH_C_2"/>
    <property type="match status" value="1"/>
</dbReference>
<feature type="compositionally biased region" description="Low complexity" evidence="6">
    <location>
        <begin position="328"/>
        <end position="345"/>
    </location>
</feature>
<dbReference type="CDD" id="cd01994">
    <property type="entry name" value="AANH_PF0828-like"/>
    <property type="match status" value="1"/>
</dbReference>
<proteinExistence type="predicted"/>
<reference evidence="8" key="1">
    <citation type="journal article" date="2021" name="Nat. Commun.">
        <title>Genetic determinants of endophytism in the Arabidopsis root mycobiome.</title>
        <authorList>
            <person name="Mesny F."/>
            <person name="Miyauchi S."/>
            <person name="Thiergart T."/>
            <person name="Pickel B."/>
            <person name="Atanasova L."/>
            <person name="Karlsson M."/>
            <person name="Huettel B."/>
            <person name="Barry K.W."/>
            <person name="Haridas S."/>
            <person name="Chen C."/>
            <person name="Bauer D."/>
            <person name="Andreopoulos W."/>
            <person name="Pangilinan J."/>
            <person name="LaButti K."/>
            <person name="Riley R."/>
            <person name="Lipzen A."/>
            <person name="Clum A."/>
            <person name="Drula E."/>
            <person name="Henrissat B."/>
            <person name="Kohler A."/>
            <person name="Grigoriev I.V."/>
            <person name="Martin F.M."/>
            <person name="Hacquard S."/>
        </authorList>
    </citation>
    <scope>NUCLEOTIDE SEQUENCE</scope>
    <source>
        <strain evidence="8">MPI-CAGE-CH-0243</strain>
    </source>
</reference>
<dbReference type="GO" id="GO:0017183">
    <property type="term" value="P:protein histidyl modification to diphthamide"/>
    <property type="evidence" value="ECO:0007669"/>
    <property type="project" value="TreeGrafter"/>
</dbReference>
<protein>
    <recommendedName>
        <fullName evidence="2">Diphthine--ammonia ligase</fullName>
        <ecNumber evidence="1">6.3.1.14</ecNumber>
    </recommendedName>
    <alternativeName>
        <fullName evidence="3">Diphthamide synthase</fullName>
    </alternativeName>
    <alternativeName>
        <fullName evidence="4">Diphthamide synthetase</fullName>
    </alternativeName>
</protein>
<comment type="catalytic activity">
    <reaction evidence="5">
        <text>diphthine-[translation elongation factor 2] + NH4(+) + ATP = diphthamide-[translation elongation factor 2] + AMP + diphosphate + H(+)</text>
        <dbReference type="Rhea" id="RHEA:19753"/>
        <dbReference type="Rhea" id="RHEA-COMP:10172"/>
        <dbReference type="Rhea" id="RHEA-COMP:10174"/>
        <dbReference type="ChEBI" id="CHEBI:15378"/>
        <dbReference type="ChEBI" id="CHEBI:16692"/>
        <dbReference type="ChEBI" id="CHEBI:28938"/>
        <dbReference type="ChEBI" id="CHEBI:30616"/>
        <dbReference type="ChEBI" id="CHEBI:33019"/>
        <dbReference type="ChEBI" id="CHEBI:82696"/>
        <dbReference type="ChEBI" id="CHEBI:456215"/>
        <dbReference type="EC" id="6.3.1.14"/>
    </reaction>
</comment>
<evidence type="ECO:0000313" key="8">
    <source>
        <dbReference type="EMBL" id="KAH7131997.1"/>
    </source>
</evidence>
<keyword evidence="9" id="KW-1185">Reference proteome</keyword>
<evidence type="ECO:0000256" key="1">
    <source>
        <dbReference type="ARBA" id="ARBA00012089"/>
    </source>
</evidence>
<dbReference type="EMBL" id="JAGMWT010000003">
    <property type="protein sequence ID" value="KAH7131997.1"/>
    <property type="molecule type" value="Genomic_DNA"/>
</dbReference>
<organism evidence="8 9">
    <name type="scientific">Dendryphion nanum</name>
    <dbReference type="NCBI Taxonomy" id="256645"/>
    <lineage>
        <taxon>Eukaryota</taxon>
        <taxon>Fungi</taxon>
        <taxon>Dikarya</taxon>
        <taxon>Ascomycota</taxon>
        <taxon>Pezizomycotina</taxon>
        <taxon>Dothideomycetes</taxon>
        <taxon>Pleosporomycetidae</taxon>
        <taxon>Pleosporales</taxon>
        <taxon>Torulaceae</taxon>
        <taxon>Dendryphion</taxon>
    </lineage>
</organism>
<dbReference type="Proteomes" id="UP000700596">
    <property type="component" value="Unassembled WGS sequence"/>
</dbReference>
<evidence type="ECO:0000313" key="9">
    <source>
        <dbReference type="Proteomes" id="UP000700596"/>
    </source>
</evidence>
<dbReference type="Gene3D" id="3.30.1330.40">
    <property type="entry name" value="RutC-like"/>
    <property type="match status" value="2"/>
</dbReference>
<dbReference type="InterPro" id="IPR035959">
    <property type="entry name" value="RutC-like_sf"/>
</dbReference>
<feature type="region of interest" description="Disordered" evidence="6">
    <location>
        <begin position="327"/>
        <end position="358"/>
    </location>
</feature>
<evidence type="ECO:0000256" key="3">
    <source>
        <dbReference type="ARBA" id="ARBA00029814"/>
    </source>
</evidence>
<dbReference type="Gene3D" id="3.90.1490.10">
    <property type="entry name" value="putative n-type atp pyrophosphatase, domain 2"/>
    <property type="match status" value="1"/>
</dbReference>
<accession>A0A9P9E7K0</accession>